<sequence>MARGFLLALYLTAAVSLSIVHGESHPTVTTLTIEAGAKNSIKCLNAASPVIAISSAKFAATPEKKSADSVQRKVCIDEKDMTSSVKTRCDGLSSCPLSVKAKAAGASACIWTPRPLTVTYTCVAATVRITTSGPTINNKVKVRAGSAVQGLLDFEE</sequence>
<feature type="domain" description="SUEL-type lectin" evidence="2">
    <location>
        <begin position="47"/>
        <end position="122"/>
    </location>
</feature>
<evidence type="ECO:0000313" key="3">
    <source>
        <dbReference type="EMBL" id="OQV19994.1"/>
    </source>
</evidence>
<gene>
    <name evidence="3" type="ORF">BV898_05998</name>
</gene>
<comment type="caution">
    <text evidence="3">The sequence shown here is derived from an EMBL/GenBank/DDBJ whole genome shotgun (WGS) entry which is preliminary data.</text>
</comment>
<dbReference type="AlphaFoldDB" id="A0A1W0WXR8"/>
<evidence type="ECO:0000313" key="4">
    <source>
        <dbReference type="Proteomes" id="UP000192578"/>
    </source>
</evidence>
<evidence type="ECO:0000259" key="2">
    <source>
        <dbReference type="Pfam" id="PF02140"/>
    </source>
</evidence>
<name>A0A1W0WXR8_HYPEX</name>
<reference evidence="4" key="1">
    <citation type="submission" date="2017-01" db="EMBL/GenBank/DDBJ databases">
        <title>Comparative genomics of anhydrobiosis in the tardigrade Hypsibius dujardini.</title>
        <authorList>
            <person name="Yoshida Y."/>
            <person name="Koutsovoulos G."/>
            <person name="Laetsch D."/>
            <person name="Stevens L."/>
            <person name="Kumar S."/>
            <person name="Horikawa D."/>
            <person name="Ishino K."/>
            <person name="Komine S."/>
            <person name="Tomita M."/>
            <person name="Blaxter M."/>
            <person name="Arakawa K."/>
        </authorList>
    </citation>
    <scope>NUCLEOTIDE SEQUENCE [LARGE SCALE GENOMIC DNA]</scope>
    <source>
        <strain evidence="4">Z151</strain>
    </source>
</reference>
<dbReference type="EMBL" id="MTYJ01000034">
    <property type="protein sequence ID" value="OQV19994.1"/>
    <property type="molecule type" value="Genomic_DNA"/>
</dbReference>
<dbReference type="GO" id="GO:0030246">
    <property type="term" value="F:carbohydrate binding"/>
    <property type="evidence" value="ECO:0007669"/>
    <property type="project" value="InterPro"/>
</dbReference>
<keyword evidence="4" id="KW-1185">Reference proteome</keyword>
<feature type="chain" id="PRO_5013184447" description="SUEL-type lectin domain-containing protein" evidence="1">
    <location>
        <begin position="23"/>
        <end position="156"/>
    </location>
</feature>
<accession>A0A1W0WXR8</accession>
<evidence type="ECO:0000256" key="1">
    <source>
        <dbReference type="SAM" id="SignalP"/>
    </source>
</evidence>
<keyword evidence="1" id="KW-0732">Signal</keyword>
<dbReference type="Gene3D" id="2.60.120.740">
    <property type="match status" value="1"/>
</dbReference>
<dbReference type="InterPro" id="IPR043159">
    <property type="entry name" value="Lectin_gal-bd_sf"/>
</dbReference>
<dbReference type="Proteomes" id="UP000192578">
    <property type="component" value="Unassembled WGS sequence"/>
</dbReference>
<organism evidence="3 4">
    <name type="scientific">Hypsibius exemplaris</name>
    <name type="common">Freshwater tardigrade</name>
    <dbReference type="NCBI Taxonomy" id="2072580"/>
    <lineage>
        <taxon>Eukaryota</taxon>
        <taxon>Metazoa</taxon>
        <taxon>Ecdysozoa</taxon>
        <taxon>Tardigrada</taxon>
        <taxon>Eutardigrada</taxon>
        <taxon>Parachela</taxon>
        <taxon>Hypsibioidea</taxon>
        <taxon>Hypsibiidae</taxon>
        <taxon>Hypsibius</taxon>
    </lineage>
</organism>
<protein>
    <recommendedName>
        <fullName evidence="2">SUEL-type lectin domain-containing protein</fullName>
    </recommendedName>
</protein>
<dbReference type="InterPro" id="IPR000922">
    <property type="entry name" value="Lectin_gal-bd_dom"/>
</dbReference>
<dbReference type="Pfam" id="PF02140">
    <property type="entry name" value="SUEL_Lectin"/>
    <property type="match status" value="1"/>
</dbReference>
<proteinExistence type="predicted"/>
<feature type="signal peptide" evidence="1">
    <location>
        <begin position="1"/>
        <end position="22"/>
    </location>
</feature>